<feature type="compositionally biased region" description="Polar residues" evidence="4">
    <location>
        <begin position="380"/>
        <end position="391"/>
    </location>
</feature>
<dbReference type="PROSITE" id="PS50057">
    <property type="entry name" value="FERM_3"/>
    <property type="match status" value="1"/>
</dbReference>
<dbReference type="Gene3D" id="2.30.29.30">
    <property type="entry name" value="Pleckstrin-homology domain (PH domain)/Phosphotyrosine-binding domain (PTB)"/>
    <property type="match status" value="1"/>
</dbReference>
<dbReference type="GO" id="GO:0003779">
    <property type="term" value="F:actin binding"/>
    <property type="evidence" value="ECO:0007669"/>
    <property type="project" value="InterPro"/>
</dbReference>
<dbReference type="PANTHER" id="PTHR23281">
    <property type="entry name" value="MERLIN/MOESIN/EZRIN/RADIXIN"/>
    <property type="match status" value="1"/>
</dbReference>
<proteinExistence type="predicted"/>
<dbReference type="Pfam" id="PF09379">
    <property type="entry name" value="FERM_N"/>
    <property type="match status" value="1"/>
</dbReference>
<feature type="region of interest" description="Disordered" evidence="4">
    <location>
        <begin position="304"/>
        <end position="328"/>
    </location>
</feature>
<accession>A0A0X3NWW9</accession>
<evidence type="ECO:0000256" key="2">
    <source>
        <dbReference type="ARBA" id="ARBA00022475"/>
    </source>
</evidence>
<dbReference type="InterPro" id="IPR008954">
    <property type="entry name" value="Moesin_tail_sf"/>
</dbReference>
<dbReference type="AlphaFoldDB" id="A0A0X3NWW9"/>
<reference evidence="6" key="1">
    <citation type="submission" date="2016-01" db="EMBL/GenBank/DDBJ databases">
        <title>Reference transcriptome for the parasite Schistocephalus solidus: insights into the molecular evolution of parasitism.</title>
        <authorList>
            <person name="Hebert F.O."/>
            <person name="Grambauer S."/>
            <person name="Barber I."/>
            <person name="Landry C.R."/>
            <person name="Aubin-Horth N."/>
        </authorList>
    </citation>
    <scope>NUCLEOTIDE SEQUENCE</scope>
</reference>
<dbReference type="InterPro" id="IPR014352">
    <property type="entry name" value="FERM/acyl-CoA-bd_prot_sf"/>
</dbReference>
<dbReference type="SMART" id="SM01196">
    <property type="entry name" value="FERM_C"/>
    <property type="match status" value="1"/>
</dbReference>
<feature type="region of interest" description="Disordered" evidence="4">
    <location>
        <begin position="348"/>
        <end position="404"/>
    </location>
</feature>
<feature type="compositionally biased region" description="Basic and acidic residues" evidence="4">
    <location>
        <begin position="484"/>
        <end position="495"/>
    </location>
</feature>
<dbReference type="Pfam" id="PF00373">
    <property type="entry name" value="FERM_M"/>
    <property type="match status" value="1"/>
</dbReference>
<feature type="region of interest" description="Disordered" evidence="4">
    <location>
        <begin position="732"/>
        <end position="757"/>
    </location>
</feature>
<dbReference type="InterPro" id="IPR011174">
    <property type="entry name" value="ERM"/>
</dbReference>
<dbReference type="InterPro" id="IPR029071">
    <property type="entry name" value="Ubiquitin-like_domsf"/>
</dbReference>
<dbReference type="InterPro" id="IPR000798">
    <property type="entry name" value="Ez/rad/moesin-like"/>
</dbReference>
<organism evidence="6">
    <name type="scientific">Schistocephalus solidus</name>
    <name type="common">Tapeworm</name>
    <dbReference type="NCBI Taxonomy" id="70667"/>
    <lineage>
        <taxon>Eukaryota</taxon>
        <taxon>Metazoa</taxon>
        <taxon>Spiralia</taxon>
        <taxon>Lophotrochozoa</taxon>
        <taxon>Platyhelminthes</taxon>
        <taxon>Cestoda</taxon>
        <taxon>Eucestoda</taxon>
        <taxon>Diphyllobothriidea</taxon>
        <taxon>Diphyllobothriidae</taxon>
        <taxon>Schistocephalus</taxon>
    </lineage>
</organism>
<comment type="subcellular location">
    <subcellularLocation>
        <location evidence="1">Cell membrane</location>
        <topology evidence="1">Peripheral membrane protein</topology>
    </subcellularLocation>
</comment>
<keyword evidence="2" id="KW-1003">Cell membrane</keyword>
<feature type="compositionally biased region" description="Basic and acidic residues" evidence="4">
    <location>
        <begin position="607"/>
        <end position="617"/>
    </location>
</feature>
<dbReference type="SUPFAM" id="SSF50729">
    <property type="entry name" value="PH domain-like"/>
    <property type="match status" value="1"/>
</dbReference>
<evidence type="ECO:0000313" key="6">
    <source>
        <dbReference type="EMBL" id="JAP44311.1"/>
    </source>
</evidence>
<evidence type="ECO:0000256" key="4">
    <source>
        <dbReference type="SAM" id="MobiDB-lite"/>
    </source>
</evidence>
<evidence type="ECO:0000256" key="3">
    <source>
        <dbReference type="ARBA" id="ARBA00023136"/>
    </source>
</evidence>
<dbReference type="InterPro" id="IPR019748">
    <property type="entry name" value="FERM_central"/>
</dbReference>
<keyword evidence="3" id="KW-0472">Membrane</keyword>
<dbReference type="Gene3D" id="3.10.20.90">
    <property type="entry name" value="Phosphatidylinositol 3-kinase Catalytic Subunit, Chain A, domain 1"/>
    <property type="match status" value="1"/>
</dbReference>
<gene>
    <name evidence="6" type="ORF">TR105136</name>
</gene>
<evidence type="ECO:0000256" key="1">
    <source>
        <dbReference type="ARBA" id="ARBA00004202"/>
    </source>
</evidence>
<dbReference type="PROSITE" id="PS00661">
    <property type="entry name" value="FERM_2"/>
    <property type="match status" value="1"/>
</dbReference>
<dbReference type="InterPro" id="IPR041789">
    <property type="entry name" value="ERM_FERM_C"/>
</dbReference>
<feature type="region of interest" description="Disordered" evidence="4">
    <location>
        <begin position="479"/>
        <end position="503"/>
    </location>
</feature>
<dbReference type="GO" id="GO:0005886">
    <property type="term" value="C:plasma membrane"/>
    <property type="evidence" value="ECO:0007669"/>
    <property type="project" value="UniProtKB-SubCell"/>
</dbReference>
<dbReference type="CDD" id="cd13194">
    <property type="entry name" value="FERM_C_ERM"/>
    <property type="match status" value="1"/>
</dbReference>
<dbReference type="InterPro" id="IPR019749">
    <property type="entry name" value="Band_41_domain"/>
</dbReference>
<dbReference type="InterPro" id="IPR011259">
    <property type="entry name" value="ERM_C_dom"/>
</dbReference>
<dbReference type="SMART" id="SM00295">
    <property type="entry name" value="B41"/>
    <property type="match status" value="1"/>
</dbReference>
<sequence>MRLLSKDKIVNLRITTAEAELDFAVKESIFGWRLFDQVARTIGLREVWYFGLMYENTRGQDNWFNLKKRLSSIDIRKTSPLLFEFRAKFFPEDAKRELIQDVTQRLFFLQVKEDILAGHLACPSETAVLLASYACQAKFGDIEDKKHSLTSIPLDHLLPASILSNHEVDSDGWYKMIETWYLEHRDQSPQEAMISYLQLAQDLETFGVDYFEIRNRRGTDLLLGIDAIGLAVYKPPDKSTAKLGFAWSEISNITFSDRKFTIKPMEKKAPDFIFFTTHLKNSKRILALCVGNNELYIRRRQPDSMEVKQMRAQAEEERAMKSAERERLKREIQARRHAEKRLQQLEARLSGQQDNDGSILRTSSSTSPHPSPSHSHRSTAIRSSFSEAVSTSDKEHRATGHPHLSTTPVRVERATVSFATPRVGNETTPIDVNEGPTYFSDTDGDRHEQLVCSPVNEVQRQVPSCGTDLRALLQKEVEEEGLEAEQRGDATERSPRGLPSRKTVSQTIYFEPSCDKVLPEEDVEEEKVVATKTTTLMSLEQKRAVSTIAAAGAAAADTVLVPRAPVATIPAIVERLHRSERQIFLNEPSIGEAFPAGQVDTSPPPRRPSDLYKKPDKQGSSAFFSHWKRTNRRQSGGGSCGGSRSSPTPISPSSPPTMLVTTDTDEENGQLNSSQEADEQSSESNSNSRQERVDFTPATVPGVRSEEARQTVMSKNHALRSKLLELRETLHSKRVHAPANAETTAAETNDNSSRHTDLTDKFDTLRAIRRGNTRKRIDEFEAM</sequence>
<dbReference type="EMBL" id="GEEE01018914">
    <property type="protein sequence ID" value="JAP44311.1"/>
    <property type="molecule type" value="Transcribed_RNA"/>
</dbReference>
<dbReference type="InterPro" id="IPR018980">
    <property type="entry name" value="FERM_PH-like_C"/>
</dbReference>
<dbReference type="SUPFAM" id="SSF48678">
    <property type="entry name" value="Moesin tail domain"/>
    <property type="match status" value="1"/>
</dbReference>
<dbReference type="Gene3D" id="1.20.5.450">
    <property type="match status" value="1"/>
</dbReference>
<feature type="compositionally biased region" description="Low complexity" evidence="4">
    <location>
        <begin position="739"/>
        <end position="749"/>
    </location>
</feature>
<dbReference type="Pfam" id="PF09380">
    <property type="entry name" value="FERM_C"/>
    <property type="match status" value="1"/>
</dbReference>
<dbReference type="InterPro" id="IPR035963">
    <property type="entry name" value="FERM_2"/>
</dbReference>
<protein>
    <recommendedName>
        <fullName evidence="5">FERM domain-containing protein</fullName>
    </recommendedName>
</protein>
<feature type="region of interest" description="Disordered" evidence="4">
    <location>
        <begin position="587"/>
        <end position="714"/>
    </location>
</feature>
<dbReference type="SUPFAM" id="SSF47031">
    <property type="entry name" value="Second domain of FERM"/>
    <property type="match status" value="1"/>
</dbReference>
<dbReference type="Gene3D" id="6.10.360.10">
    <property type="match status" value="1"/>
</dbReference>
<feature type="domain" description="FERM" evidence="5">
    <location>
        <begin position="8"/>
        <end position="300"/>
    </location>
</feature>
<dbReference type="InterPro" id="IPR000299">
    <property type="entry name" value="FERM_domain"/>
</dbReference>
<dbReference type="Gene3D" id="1.20.80.10">
    <property type="match status" value="1"/>
</dbReference>
<dbReference type="CDD" id="cd14473">
    <property type="entry name" value="FERM_B-lobe"/>
    <property type="match status" value="1"/>
</dbReference>
<dbReference type="InterPro" id="IPR011993">
    <property type="entry name" value="PH-like_dom_sf"/>
</dbReference>
<dbReference type="PRINTS" id="PR00935">
    <property type="entry name" value="BAND41"/>
</dbReference>
<dbReference type="InterPro" id="IPR018979">
    <property type="entry name" value="FERM_N"/>
</dbReference>
<dbReference type="InterPro" id="IPR019747">
    <property type="entry name" value="FERM_CS"/>
</dbReference>
<dbReference type="SUPFAM" id="SSF54236">
    <property type="entry name" value="Ubiquitin-like"/>
    <property type="match status" value="1"/>
</dbReference>
<evidence type="ECO:0000259" key="5">
    <source>
        <dbReference type="PROSITE" id="PS50057"/>
    </source>
</evidence>
<dbReference type="PRINTS" id="PR00661">
    <property type="entry name" value="ERMFAMILY"/>
</dbReference>
<name>A0A0X3NWW9_SCHSO</name>
<dbReference type="Pfam" id="PF00769">
    <property type="entry name" value="ERM_C"/>
    <property type="match status" value="1"/>
</dbReference>